<accession>A0ACD3SND8</accession>
<sequence>MSAKDALQRYRARRDFHKTPEPAGRAARRAHADGCYVVQRHHASHLHYDFRLELDGVLKSWAVPKGPSLDPAVKRLAGQVEDHPLGYASFEGEIPAGQYGAGQVRIWDRGTWQPLDDAHAGLQRGRLRFRLLGGRLAGDWILVRTSGKDTQWLLRKTADAFALPGHDAEHAPAALAAPSRKRRRATAAPPATLAPQLATLVDAPPETPGWRYEIKYDGYRMLCRIHDGKAQLLSRNGLAWEHRTPALAALAEGLARALPAGGWLDGELVVFDAHGHSSFGALQAMLSAEGPADSDASRLHYVLFDIPWWDGRDLRSLPLSQRRAVLESLAPALPPHVQLSTELPGDGPTVWAAACALHLEGVIGKQQDAAYSGRRTTAWIKIKCRPRAEFVIGGWTEPKGQRIHLGALLLGVWARSSGKPATLRYVGRVGSGFSRAQLSALHQRLVRERRARSPFAPPPRLAGEQVHWTRPVLVAEVTYTGWTTDRLLRQAAFAGLRPDKAANEIEEEATMSASQLAQPAKRPRQSGRSSASSADTAAWHGVRITHAERVVFPDAGFTKGELARYYAGVAGWMLPWLHGRPLSLMRCPQGTQRTCFFQKHWALAQTLPEGLMRVDVPGEDAPYIAVQSEAGIVALVQHGVIELHQWGATLPRLDRPDQITFDLDPDPALSWRVIADAARLVRGTLEEFELQSFLRSTGGKGLHVVVPLRRGRSWEEVKTFARGLAQHLSGLMPERFTASMSKSRRHGRIFIDYLRNSAGNTAIVPYAVRARAGAPVAMPLAWDALDGKTDLRGAHFHIGNAMRHLEEHAALWDTFNAARTTLAVRHVRLMADA</sequence>
<evidence type="ECO:0000313" key="1">
    <source>
        <dbReference type="EMBL" id="TMS57720.1"/>
    </source>
</evidence>
<proteinExistence type="predicted"/>
<reference evidence="1" key="1">
    <citation type="submission" date="2019-05" db="EMBL/GenBank/DDBJ databases">
        <title>Revised genome assembly of Burkholderiaceae (previously Ralstonia) sp. PBA.</title>
        <authorList>
            <person name="Gan H.M."/>
        </authorList>
    </citation>
    <scope>NUCLEOTIDE SEQUENCE</scope>
    <source>
        <strain evidence="1">PBA</strain>
    </source>
</reference>
<name>A0ACD3SND8_9BURK</name>
<keyword evidence="2" id="KW-1185">Reference proteome</keyword>
<gene>
    <name evidence="1" type="primary">ligD</name>
    <name evidence="1" type="ORF">MW7_011175</name>
</gene>
<keyword evidence="1" id="KW-0436">Ligase</keyword>
<organism evidence="1 2">
    <name type="scientific">Imbroritus primus</name>
    <dbReference type="NCBI Taxonomy" id="3058603"/>
    <lineage>
        <taxon>Bacteria</taxon>
        <taxon>Pseudomonadati</taxon>
        <taxon>Pseudomonadota</taxon>
        <taxon>Betaproteobacteria</taxon>
        <taxon>Burkholderiales</taxon>
        <taxon>Burkholderiaceae</taxon>
        <taxon>Imbroritus</taxon>
    </lineage>
</organism>
<evidence type="ECO:0000313" key="2">
    <source>
        <dbReference type="Proteomes" id="UP000004277"/>
    </source>
</evidence>
<dbReference type="Proteomes" id="UP000004277">
    <property type="component" value="Unassembled WGS sequence"/>
</dbReference>
<comment type="caution">
    <text evidence="1">The sequence shown here is derived from an EMBL/GenBank/DDBJ whole genome shotgun (WGS) entry which is preliminary data.</text>
</comment>
<protein>
    <submittedName>
        <fullName evidence="1">DNA ligase D</fullName>
    </submittedName>
</protein>
<dbReference type="EMBL" id="AKCV02000020">
    <property type="protein sequence ID" value="TMS57720.1"/>
    <property type="molecule type" value="Genomic_DNA"/>
</dbReference>